<evidence type="ECO:0000313" key="2">
    <source>
        <dbReference type="EMBL" id="CAE0459797.1"/>
    </source>
</evidence>
<reference evidence="2" key="1">
    <citation type="submission" date="2021-01" db="EMBL/GenBank/DDBJ databases">
        <authorList>
            <person name="Corre E."/>
            <person name="Pelletier E."/>
            <person name="Niang G."/>
            <person name="Scheremetjew M."/>
            <person name="Finn R."/>
            <person name="Kale V."/>
            <person name="Holt S."/>
            <person name="Cochrane G."/>
            <person name="Meng A."/>
            <person name="Brown T."/>
            <person name="Cohen L."/>
        </authorList>
    </citation>
    <scope>NUCLEOTIDE SEQUENCE</scope>
    <source>
        <strain evidence="2">MM31A-1</strain>
    </source>
</reference>
<feature type="chain" id="PRO_5036191454" evidence="1">
    <location>
        <begin position="18"/>
        <end position="395"/>
    </location>
</feature>
<keyword evidence="1" id="KW-0732">Signal</keyword>
<organism evidence="2">
    <name type="scientific">Chaetoceros debilis</name>
    <dbReference type="NCBI Taxonomy" id="122233"/>
    <lineage>
        <taxon>Eukaryota</taxon>
        <taxon>Sar</taxon>
        <taxon>Stramenopiles</taxon>
        <taxon>Ochrophyta</taxon>
        <taxon>Bacillariophyta</taxon>
        <taxon>Coscinodiscophyceae</taxon>
        <taxon>Chaetocerotophycidae</taxon>
        <taxon>Chaetocerotales</taxon>
        <taxon>Chaetocerotaceae</taxon>
        <taxon>Chaetoceros</taxon>
    </lineage>
</organism>
<dbReference type="EMBL" id="HBIO01006357">
    <property type="protein sequence ID" value="CAE0459798.1"/>
    <property type="molecule type" value="Transcribed_RNA"/>
</dbReference>
<protein>
    <submittedName>
        <fullName evidence="2">Uncharacterized protein</fullName>
    </submittedName>
</protein>
<accession>A0A6S8TA59</accession>
<dbReference type="InterPro" id="IPR023296">
    <property type="entry name" value="Glyco_hydro_beta-prop_sf"/>
</dbReference>
<dbReference type="Gene3D" id="2.115.10.20">
    <property type="entry name" value="Glycosyl hydrolase domain, family 43"/>
    <property type="match status" value="1"/>
</dbReference>
<gene>
    <name evidence="2" type="ORF">CDEB00056_LOCUS4638</name>
    <name evidence="3" type="ORF">CDEB00056_LOCUS4639</name>
</gene>
<evidence type="ECO:0000256" key="1">
    <source>
        <dbReference type="SAM" id="SignalP"/>
    </source>
</evidence>
<dbReference type="EMBL" id="HBIO01006356">
    <property type="protein sequence ID" value="CAE0459797.1"/>
    <property type="molecule type" value="Transcribed_RNA"/>
</dbReference>
<dbReference type="SUPFAM" id="SSF75005">
    <property type="entry name" value="Arabinanase/levansucrase/invertase"/>
    <property type="match status" value="1"/>
</dbReference>
<sequence>MIDFLAVVLMLLLFADCLLKFGINITSRFSLLSKVVHEGSSTLITNDINWMDDNNDFIQNGGGGKISYIEGLWFWVGCKPHFREDANSAGIFLYQSSNLGSDSWQFVQKVHAFQEGQYGGKNCQIHHHPKFGTIHILCKNRQFFMSNSGVNGNYTLLPQPHDPSNLRHWHFGGSSTFQEGNNMYYIVSRCDKSNGKCVRSTRSLFIYKLNERWTDFALTSLSLDTKVDISNYRTSNKIISWTWPGREAPFIFDRNGFYYLAASETAGWKQSKTWYRRAASMDRLANATDIEVEMHPANSKKVKSMGSQFRFFIKVGEGKWLFGGSRYPVEDPTDYDSKFGRYILSPVSFVQDIPNVYWKKTSDWVDYDYKSGDYDDHSPPIKEYNSIIASCSIQF</sequence>
<name>A0A6S8TA59_9STRA</name>
<dbReference type="AlphaFoldDB" id="A0A6S8TA59"/>
<proteinExistence type="predicted"/>
<feature type="signal peptide" evidence="1">
    <location>
        <begin position="1"/>
        <end position="17"/>
    </location>
</feature>
<evidence type="ECO:0000313" key="3">
    <source>
        <dbReference type="EMBL" id="CAE0459798.1"/>
    </source>
</evidence>